<comment type="similarity">
    <text evidence="1 5">Belongs to the glycosyl hydrolase 13 family.</text>
</comment>
<keyword evidence="2 6" id="KW-0378">Hydrolase</keyword>
<dbReference type="InterPro" id="IPR006046">
    <property type="entry name" value="Alpha_amylase"/>
</dbReference>
<dbReference type="Gene3D" id="3.20.20.80">
    <property type="entry name" value="Glycosidases"/>
    <property type="match status" value="1"/>
</dbReference>
<evidence type="ECO:0000256" key="5">
    <source>
        <dbReference type="RuleBase" id="RU003615"/>
    </source>
</evidence>
<dbReference type="InterPro" id="IPR017853">
    <property type="entry name" value="GH"/>
</dbReference>
<dbReference type="Gene3D" id="2.60.40.1180">
    <property type="entry name" value="Golgi alpha-mannosidase II"/>
    <property type="match status" value="1"/>
</dbReference>
<dbReference type="GO" id="GO:0043169">
    <property type="term" value="F:cation binding"/>
    <property type="evidence" value="ECO:0007669"/>
    <property type="project" value="InterPro"/>
</dbReference>
<dbReference type="InterPro" id="IPR013780">
    <property type="entry name" value="Glyco_hydro_b"/>
</dbReference>
<dbReference type="InterPro" id="IPR006047">
    <property type="entry name" value="GH13_cat_dom"/>
</dbReference>
<dbReference type="SMART" id="SM00642">
    <property type="entry name" value="Aamy"/>
    <property type="match status" value="1"/>
</dbReference>
<reference evidence="8 9" key="1">
    <citation type="submission" date="2015-05" db="EMBL/GenBank/DDBJ databases">
        <title>Photobacterium galathea sp. nov.</title>
        <authorList>
            <person name="Machado H."/>
            <person name="Gram L."/>
        </authorList>
    </citation>
    <scope>NUCLEOTIDE SEQUENCE [LARGE SCALE GENOMIC DNA]</scope>
    <source>
        <strain evidence="8 9">CGMCC 1.12159</strain>
    </source>
</reference>
<dbReference type="GO" id="GO:0004556">
    <property type="term" value="F:alpha-amylase activity"/>
    <property type="evidence" value="ECO:0007669"/>
    <property type="project" value="UniProtKB-UniRule"/>
</dbReference>
<evidence type="ECO:0000256" key="4">
    <source>
        <dbReference type="ARBA" id="ARBA00023295"/>
    </source>
</evidence>
<evidence type="ECO:0000256" key="3">
    <source>
        <dbReference type="ARBA" id="ARBA00023277"/>
    </source>
</evidence>
<dbReference type="PANTHER" id="PTHR43447">
    <property type="entry name" value="ALPHA-AMYLASE"/>
    <property type="match status" value="1"/>
</dbReference>
<gene>
    <name evidence="8" type="ORF">ABT56_07645</name>
</gene>
<dbReference type="CDD" id="cd11315">
    <property type="entry name" value="AmyAc_bac1_AmyA"/>
    <property type="match status" value="1"/>
</dbReference>
<evidence type="ECO:0000256" key="2">
    <source>
        <dbReference type="ARBA" id="ARBA00022801"/>
    </source>
</evidence>
<evidence type="ECO:0000256" key="1">
    <source>
        <dbReference type="ARBA" id="ARBA00008061"/>
    </source>
</evidence>
<comment type="caution">
    <text evidence="8">The sequence shown here is derived from an EMBL/GenBank/DDBJ whole genome shotgun (WGS) entry which is preliminary data.</text>
</comment>
<dbReference type="Proteomes" id="UP000036097">
    <property type="component" value="Unassembled WGS sequence"/>
</dbReference>
<comment type="catalytic activity">
    <reaction evidence="6">
        <text>Endohydrolysis of (1-&gt;4)-alpha-D-glucosidic linkages in polysaccharides containing three or more (1-&gt;4)-alpha-linked D-glucose units.</text>
        <dbReference type="EC" id="3.2.1.1"/>
    </reaction>
</comment>
<dbReference type="GO" id="GO:0005975">
    <property type="term" value="P:carbohydrate metabolic process"/>
    <property type="evidence" value="ECO:0007669"/>
    <property type="project" value="InterPro"/>
</dbReference>
<dbReference type="SUPFAM" id="SSF51011">
    <property type="entry name" value="Glycosyl hydrolase domain"/>
    <property type="match status" value="1"/>
</dbReference>
<dbReference type="SUPFAM" id="SSF51445">
    <property type="entry name" value="(Trans)glycosidases"/>
    <property type="match status" value="1"/>
</dbReference>
<evidence type="ECO:0000259" key="7">
    <source>
        <dbReference type="SMART" id="SM00642"/>
    </source>
</evidence>
<sequence length="454" mass="50791">MTNHQSPATNVILHAFDWPYGDIAKHAAAIARAGFKAVLVSPPMKSHKSDRGTPWWQRYQPQDYRVIDNQLGNTDDFKAMIQSLNQNGLHTYADVVFNHMANESSIRDDLSYPSSATIAEYQTQADYVEKIKLYGDLSQPIFTKSDFVTAFPIKNWRSPWEVQHGRISGGNTDPGLPTLRTNDNVVKQQQNYLNALMQLGIKGVRIDAAKHLTIDHINRLWGNQIPDGLHIFGEIITDGGASKEEYNLFLAPYLQHTPLGAYDFPLFHTIYNVLENKAPMADLSNPYSVGEALAYDRAITFAITHDIPNNAVFLEQVMSETNEYLAYSYILGRDGGVPLIYSDLNTSNIVNSQGNPRWQNSWQNPALQGMIAFHNRMHGLPMAIMEVGINHLVFSRGDEGIVAINRGDIALKITLPEGQYYEFISGTPLMVTNTTSSVVLAAKQAMMLCRSPHH</sequence>
<accession>A0A0J1H5J8</accession>
<keyword evidence="9" id="KW-1185">Reference proteome</keyword>
<dbReference type="RefSeq" id="WP_047878280.1">
    <property type="nucleotide sequence ID" value="NZ_LDOT01000007.1"/>
</dbReference>
<name>A0A0J1H5J8_9GAMM</name>
<dbReference type="Pfam" id="PF00128">
    <property type="entry name" value="Alpha-amylase"/>
    <property type="match status" value="1"/>
</dbReference>
<evidence type="ECO:0000313" key="9">
    <source>
        <dbReference type="Proteomes" id="UP000036097"/>
    </source>
</evidence>
<dbReference type="OrthoDB" id="9805159at2"/>
<protein>
    <recommendedName>
        <fullName evidence="6">Alpha-amylase</fullName>
        <ecNumber evidence="6">3.2.1.1</ecNumber>
    </recommendedName>
</protein>
<dbReference type="STRING" id="1195763.ABT56_07645"/>
<proteinExistence type="inferred from homology"/>
<keyword evidence="4 6" id="KW-0326">Glycosidase</keyword>
<keyword evidence="3 6" id="KW-0119">Carbohydrate metabolism</keyword>
<dbReference type="AlphaFoldDB" id="A0A0J1H5J8"/>
<dbReference type="EMBL" id="LDOT01000007">
    <property type="protein sequence ID" value="KLV07010.1"/>
    <property type="molecule type" value="Genomic_DNA"/>
</dbReference>
<dbReference type="PRINTS" id="PR00110">
    <property type="entry name" value="ALPHAAMYLASE"/>
</dbReference>
<dbReference type="PATRIC" id="fig|1195763.3.peg.1636"/>
<evidence type="ECO:0000256" key="6">
    <source>
        <dbReference type="RuleBase" id="RU361134"/>
    </source>
</evidence>
<feature type="domain" description="Glycosyl hydrolase family 13 catalytic" evidence="7">
    <location>
        <begin position="10"/>
        <end position="374"/>
    </location>
</feature>
<evidence type="ECO:0000313" key="8">
    <source>
        <dbReference type="EMBL" id="KLV07010.1"/>
    </source>
</evidence>
<dbReference type="EC" id="3.2.1.1" evidence="6"/>
<organism evidence="8 9">
    <name type="scientific">Photobacterium aquae</name>
    <dbReference type="NCBI Taxonomy" id="1195763"/>
    <lineage>
        <taxon>Bacteria</taxon>
        <taxon>Pseudomonadati</taxon>
        <taxon>Pseudomonadota</taxon>
        <taxon>Gammaproteobacteria</taxon>
        <taxon>Vibrionales</taxon>
        <taxon>Vibrionaceae</taxon>
        <taxon>Photobacterium</taxon>
    </lineage>
</organism>